<protein>
    <recommendedName>
        <fullName evidence="7">Cytosine-specific methyltransferase</fullName>
        <ecNumber evidence="7">2.1.1.37</ecNumber>
    </recommendedName>
</protein>
<dbReference type="InterPro" id="IPR001525">
    <property type="entry name" value="C5_MeTfrase"/>
</dbReference>
<dbReference type="NCBIfam" id="TIGR00675">
    <property type="entry name" value="dcm"/>
    <property type="match status" value="1"/>
</dbReference>
<keyword evidence="3 5" id="KW-0949">S-adenosyl-L-methionine</keyword>
<dbReference type="InterPro" id="IPR050390">
    <property type="entry name" value="C5-Methyltransferase"/>
</dbReference>
<dbReference type="InterPro" id="IPR018117">
    <property type="entry name" value="C5_DNA_meth_AS"/>
</dbReference>
<evidence type="ECO:0000256" key="5">
    <source>
        <dbReference type="PROSITE-ProRule" id="PRU01016"/>
    </source>
</evidence>
<feature type="non-terminal residue" evidence="8">
    <location>
        <position position="173"/>
    </location>
</feature>
<dbReference type="Gene3D" id="3.40.50.150">
    <property type="entry name" value="Vaccinia Virus protein VP39"/>
    <property type="match status" value="1"/>
</dbReference>
<evidence type="ECO:0000256" key="6">
    <source>
        <dbReference type="RuleBase" id="RU000416"/>
    </source>
</evidence>
<name>A0ABW0YPN0_9BACI</name>
<dbReference type="RefSeq" id="WP_385943144.1">
    <property type="nucleotide sequence ID" value="NZ_JBHSOZ010000016.1"/>
</dbReference>
<evidence type="ECO:0000256" key="2">
    <source>
        <dbReference type="ARBA" id="ARBA00022679"/>
    </source>
</evidence>
<keyword evidence="9" id="KW-1185">Reference proteome</keyword>
<comment type="catalytic activity">
    <reaction evidence="7">
        <text>a 2'-deoxycytidine in DNA + S-adenosyl-L-methionine = a 5-methyl-2'-deoxycytidine in DNA + S-adenosyl-L-homocysteine + H(+)</text>
        <dbReference type="Rhea" id="RHEA:13681"/>
        <dbReference type="Rhea" id="RHEA-COMP:11369"/>
        <dbReference type="Rhea" id="RHEA-COMP:11370"/>
        <dbReference type="ChEBI" id="CHEBI:15378"/>
        <dbReference type="ChEBI" id="CHEBI:57856"/>
        <dbReference type="ChEBI" id="CHEBI:59789"/>
        <dbReference type="ChEBI" id="CHEBI:85452"/>
        <dbReference type="ChEBI" id="CHEBI:85454"/>
        <dbReference type="EC" id="2.1.1.37"/>
    </reaction>
</comment>
<evidence type="ECO:0000313" key="8">
    <source>
        <dbReference type="EMBL" id="MFC5714430.1"/>
    </source>
</evidence>
<dbReference type="PRINTS" id="PR00105">
    <property type="entry name" value="C5METTRFRASE"/>
</dbReference>
<keyword evidence="2 5" id="KW-0808">Transferase</keyword>
<evidence type="ECO:0000256" key="7">
    <source>
        <dbReference type="RuleBase" id="RU000417"/>
    </source>
</evidence>
<dbReference type="PROSITE" id="PS00094">
    <property type="entry name" value="C5_MTASE_1"/>
    <property type="match status" value="1"/>
</dbReference>
<comment type="caution">
    <text evidence="8">The sequence shown here is derived from an EMBL/GenBank/DDBJ whole genome shotgun (WGS) entry which is preliminary data.</text>
</comment>
<dbReference type="InterPro" id="IPR029063">
    <property type="entry name" value="SAM-dependent_MTases_sf"/>
</dbReference>
<dbReference type="EC" id="2.1.1.37" evidence="7"/>
<dbReference type="GO" id="GO:0032259">
    <property type="term" value="P:methylation"/>
    <property type="evidence" value="ECO:0007669"/>
    <property type="project" value="UniProtKB-KW"/>
</dbReference>
<gene>
    <name evidence="8" type="ORF">ACFPU1_16925</name>
</gene>
<reference evidence="9" key="1">
    <citation type="journal article" date="2019" name="Int. J. Syst. Evol. Microbiol.">
        <title>The Global Catalogue of Microorganisms (GCM) 10K type strain sequencing project: providing services to taxonomists for standard genome sequencing and annotation.</title>
        <authorList>
            <consortium name="The Broad Institute Genomics Platform"/>
            <consortium name="The Broad Institute Genome Sequencing Center for Infectious Disease"/>
            <person name="Wu L."/>
            <person name="Ma J."/>
        </authorList>
    </citation>
    <scope>NUCLEOTIDE SEQUENCE [LARGE SCALE GENOMIC DNA]</scope>
    <source>
        <strain evidence="9">CECT 7184</strain>
    </source>
</reference>
<dbReference type="Pfam" id="PF00145">
    <property type="entry name" value="DNA_methylase"/>
    <property type="match status" value="1"/>
</dbReference>
<keyword evidence="1 5" id="KW-0489">Methyltransferase</keyword>
<dbReference type="SUPFAM" id="SSF53335">
    <property type="entry name" value="S-adenosyl-L-methionine-dependent methyltransferases"/>
    <property type="match status" value="1"/>
</dbReference>
<evidence type="ECO:0000313" key="9">
    <source>
        <dbReference type="Proteomes" id="UP001596142"/>
    </source>
</evidence>
<dbReference type="PROSITE" id="PS51679">
    <property type="entry name" value="SAM_MT_C5"/>
    <property type="match status" value="1"/>
</dbReference>
<dbReference type="PANTHER" id="PTHR10629:SF52">
    <property type="entry name" value="DNA (CYTOSINE-5)-METHYLTRANSFERASE 1"/>
    <property type="match status" value="1"/>
</dbReference>
<dbReference type="EMBL" id="JBHSOZ010000016">
    <property type="protein sequence ID" value="MFC5714430.1"/>
    <property type="molecule type" value="Genomic_DNA"/>
</dbReference>
<sequence>MAQVKVLSLFSGAGGLDIGFVKAGFDVLCSIEYEEKFTKTLEANKDTFFKEDHQIICEDINKVTTEAINQKHFDLIIGGPPCQSFSAAGRRAGGVYGISDTRGSLFGEFCRFIDHYKPKGFLFENVRGLLQANKKKDWDIIRNSFQELGYEIHFRILDAADYGVPQHRERLIM</sequence>
<comment type="similarity">
    <text evidence="5 6">Belongs to the class I-like SAM-binding methyltransferase superfamily. C5-methyltransferase family.</text>
</comment>
<dbReference type="GO" id="GO:0003886">
    <property type="term" value="F:DNA (cytosine-5-)-methyltransferase activity"/>
    <property type="evidence" value="ECO:0007669"/>
    <property type="project" value="UniProtKB-EC"/>
</dbReference>
<keyword evidence="4" id="KW-0680">Restriction system</keyword>
<organism evidence="8 9">
    <name type="scientific">Thalassorhabdus alkalitolerans</name>
    <dbReference type="NCBI Taxonomy" id="2282697"/>
    <lineage>
        <taxon>Bacteria</taxon>
        <taxon>Bacillati</taxon>
        <taxon>Bacillota</taxon>
        <taxon>Bacilli</taxon>
        <taxon>Bacillales</taxon>
        <taxon>Bacillaceae</taxon>
        <taxon>Thalassorhabdus</taxon>
    </lineage>
</organism>
<evidence type="ECO:0000256" key="3">
    <source>
        <dbReference type="ARBA" id="ARBA00022691"/>
    </source>
</evidence>
<evidence type="ECO:0000256" key="1">
    <source>
        <dbReference type="ARBA" id="ARBA00022603"/>
    </source>
</evidence>
<dbReference type="Proteomes" id="UP001596142">
    <property type="component" value="Unassembled WGS sequence"/>
</dbReference>
<proteinExistence type="inferred from homology"/>
<dbReference type="PANTHER" id="PTHR10629">
    <property type="entry name" value="CYTOSINE-SPECIFIC METHYLTRANSFERASE"/>
    <property type="match status" value="1"/>
</dbReference>
<accession>A0ABW0YPN0</accession>
<feature type="active site" evidence="5">
    <location>
        <position position="82"/>
    </location>
</feature>
<evidence type="ECO:0000256" key="4">
    <source>
        <dbReference type="ARBA" id="ARBA00022747"/>
    </source>
</evidence>